<dbReference type="Proteomes" id="UP001345013">
    <property type="component" value="Unassembled WGS sequence"/>
</dbReference>
<dbReference type="PANTHER" id="PTHR22910:SF6">
    <property type="entry name" value="PROTEIN MGARP"/>
    <property type="match status" value="1"/>
</dbReference>
<dbReference type="EMBL" id="JAVRRG010000026">
    <property type="protein sequence ID" value="KAK5095736.1"/>
    <property type="molecule type" value="Genomic_DNA"/>
</dbReference>
<dbReference type="Gene3D" id="2.30.30.140">
    <property type="match status" value="1"/>
</dbReference>
<dbReference type="SMART" id="SM00293">
    <property type="entry name" value="PWWP"/>
    <property type="match status" value="1"/>
</dbReference>
<feature type="compositionally biased region" description="Basic and acidic residues" evidence="1">
    <location>
        <begin position="534"/>
        <end position="555"/>
    </location>
</feature>
<feature type="region of interest" description="Disordered" evidence="1">
    <location>
        <begin position="511"/>
        <end position="627"/>
    </location>
</feature>
<feature type="compositionally biased region" description="Basic and acidic residues" evidence="1">
    <location>
        <begin position="514"/>
        <end position="527"/>
    </location>
</feature>
<protein>
    <recommendedName>
        <fullName evidence="2">PWWP domain-containing protein</fullName>
    </recommendedName>
</protein>
<organism evidence="3 4">
    <name type="scientific">Lithohypha guttulata</name>
    <dbReference type="NCBI Taxonomy" id="1690604"/>
    <lineage>
        <taxon>Eukaryota</taxon>
        <taxon>Fungi</taxon>
        <taxon>Dikarya</taxon>
        <taxon>Ascomycota</taxon>
        <taxon>Pezizomycotina</taxon>
        <taxon>Eurotiomycetes</taxon>
        <taxon>Chaetothyriomycetidae</taxon>
        <taxon>Chaetothyriales</taxon>
        <taxon>Trichomeriaceae</taxon>
        <taxon>Lithohypha</taxon>
    </lineage>
</organism>
<feature type="region of interest" description="Disordered" evidence="1">
    <location>
        <begin position="1"/>
        <end position="161"/>
    </location>
</feature>
<dbReference type="PANTHER" id="PTHR22910">
    <property type="entry name" value="PROTEIN MGARP"/>
    <property type="match status" value="1"/>
</dbReference>
<evidence type="ECO:0000256" key="1">
    <source>
        <dbReference type="SAM" id="MobiDB-lite"/>
    </source>
</evidence>
<accession>A0ABR0KHE0</accession>
<evidence type="ECO:0000259" key="2">
    <source>
        <dbReference type="PROSITE" id="PS50812"/>
    </source>
</evidence>
<feature type="compositionally biased region" description="Low complexity" evidence="1">
    <location>
        <begin position="113"/>
        <end position="127"/>
    </location>
</feature>
<proteinExistence type="predicted"/>
<dbReference type="PROSITE" id="PS50812">
    <property type="entry name" value="PWWP"/>
    <property type="match status" value="1"/>
</dbReference>
<feature type="compositionally biased region" description="Basic and acidic residues" evidence="1">
    <location>
        <begin position="563"/>
        <end position="597"/>
    </location>
</feature>
<evidence type="ECO:0000313" key="4">
    <source>
        <dbReference type="Proteomes" id="UP001345013"/>
    </source>
</evidence>
<feature type="compositionally biased region" description="Basic and acidic residues" evidence="1">
    <location>
        <begin position="73"/>
        <end position="95"/>
    </location>
</feature>
<feature type="domain" description="PWWP" evidence="2">
    <location>
        <begin position="167"/>
        <end position="250"/>
    </location>
</feature>
<dbReference type="Pfam" id="PF00855">
    <property type="entry name" value="PWWP"/>
    <property type="match status" value="1"/>
</dbReference>
<gene>
    <name evidence="3" type="ORF">LTR24_002953</name>
</gene>
<comment type="caution">
    <text evidence="3">The sequence shown here is derived from an EMBL/GenBank/DDBJ whole genome shotgun (WGS) entry which is preliminary data.</text>
</comment>
<dbReference type="SUPFAM" id="SSF63748">
    <property type="entry name" value="Tudor/PWWP/MBT"/>
    <property type="match status" value="1"/>
</dbReference>
<dbReference type="InterPro" id="IPR026093">
    <property type="entry name" value="MGARP"/>
</dbReference>
<feature type="compositionally biased region" description="Low complexity" evidence="1">
    <location>
        <begin position="611"/>
        <end position="620"/>
    </location>
</feature>
<feature type="compositionally biased region" description="Low complexity" evidence="1">
    <location>
        <begin position="360"/>
        <end position="372"/>
    </location>
</feature>
<reference evidence="3 4" key="1">
    <citation type="submission" date="2023-08" db="EMBL/GenBank/DDBJ databases">
        <title>Black Yeasts Isolated from many extreme environments.</title>
        <authorList>
            <person name="Coleine C."/>
            <person name="Stajich J.E."/>
            <person name="Selbmann L."/>
        </authorList>
    </citation>
    <scope>NUCLEOTIDE SEQUENCE [LARGE SCALE GENOMIC DNA]</scope>
    <source>
        <strain evidence="3 4">CCFEE 5885</strain>
    </source>
</reference>
<name>A0ABR0KHE0_9EURO</name>
<dbReference type="InterPro" id="IPR000313">
    <property type="entry name" value="PWWP_dom"/>
</dbReference>
<feature type="compositionally biased region" description="Basic and acidic residues" evidence="1">
    <location>
        <begin position="373"/>
        <end position="386"/>
    </location>
</feature>
<sequence length="627" mass="68339">MSDTTPAGETVVPVKITQSEDNAPPSLAEPASGPAAEMTGALAEGDVPSAEAGSKPAEPTAAINGAPEPDEAEPAKSVEEKPVVPEPEKAEEPLKESAPAADADTEMQDAEPTTDPASSAPAAAPDTNGTPTAKSKRKSSTGVPEHRSKTLKKKQSKAKLTNLDAQPGDFYLARLRSYPPWPSVICDEEMLPPVLLNTRPVTAIQSDGTYREPYADGGKKVSDRTYPVMFLHTNEFAWLPNTDINPIEPEQCKDVSEKGKTKALIEAYKVAAQGHDLDHFKGVLDAHEAAIQEDERIKAEREAEKAAKADKKKRKSEVKADDNVDMEDAEAAPKKSSKKRKKEPESDDEEPDKPAKTPKTKTTIKLTTGKTPSTDKKTEKKTPKAKSEKKKKAQESEEEVEQEKEEVVLDPVEARKTREKEVLFLRHKLQKGFLSRDQEPAEAEMPQMASYIKKLEAYGSDLEVGIIRNTKINKVLKGIVKLNTIPKDEEYHFRERAVKMLGEWNVLLGAEPAEADKQDTGKEEKDTPTATNGVHKEAEEKAEEKIEDKVEEPKENTVPAEEAVEKISAEVDADAGEKVAAIDEMEKQEQPAEEMKTESAAAPAVEDRAPESAAGAAEATELVKDAE</sequence>
<feature type="compositionally biased region" description="Basic and acidic residues" evidence="1">
    <location>
        <begin position="295"/>
        <end position="309"/>
    </location>
</feature>
<keyword evidence="4" id="KW-1185">Reference proteome</keyword>
<feature type="region of interest" description="Disordered" evidence="1">
    <location>
        <begin position="295"/>
        <end position="407"/>
    </location>
</feature>
<evidence type="ECO:0000313" key="3">
    <source>
        <dbReference type="EMBL" id="KAK5095736.1"/>
    </source>
</evidence>